<evidence type="ECO:0000256" key="14">
    <source>
        <dbReference type="PIRSR" id="PIRSR000350-3"/>
    </source>
</evidence>
<evidence type="ECO:0000313" key="20">
    <source>
        <dbReference type="Proteomes" id="UP000234384"/>
    </source>
</evidence>
<comment type="cofactor">
    <cofactor evidence="14 16">
        <name>FAD</name>
        <dbReference type="ChEBI" id="CHEBI:57692"/>
    </cofactor>
    <text evidence="14 16">Binds 1 FAD per subunit.</text>
</comment>
<sequence length="469" mass="50087">MVVGDFAIELDTVVIGSGPGGYVAAIRAAQLGQKVAVIEREFIGGVCLNVGCIPSKALINAGHIYRNALNSEDMGIESEVKLDFTKTQDWKDNKVVKQLTSGVEMLLKKNKVEIIRGDAYIVDHETLRVTNDAEDTSQTYSYKNLIVATGSRPIEIPGFKFGERIVDSTGALNFKEVPKRLVVIGAGIVGSELGTAYANLGSEVTLIDAADHILPSFEKDMVKVVEKAMKKRKIKIHAKAKAKEAIVNEDSVTVKFEVKGKEKEIEADYVLVSVGRRPNTDDIGLEHAGVKILDNGLIEVDAQGRTSVPNIYAIGDIVPGLALAHKASFEGKVAAAAISGGKDEVDYHSMPSIAYTDPELASTGLTEAEAKEQGLEVKASKFPFGGNGRALSLNDTDGFVRLVTTKEDNIIVGAQVVGPNASEVITELGLAIESGMNAEDITLTVHAHPTLSEAVMDAAELALDQPIHM</sequence>
<dbReference type="RefSeq" id="WP_101954101.1">
    <property type="nucleotide sequence ID" value="NZ_PKHE01000006.1"/>
</dbReference>
<feature type="active site" description="Proton acceptor" evidence="13">
    <location>
        <position position="448"/>
    </location>
</feature>
<keyword evidence="8 16" id="KW-0560">Oxidoreductase</keyword>
<evidence type="ECO:0000256" key="1">
    <source>
        <dbReference type="ARBA" id="ARBA00004496"/>
    </source>
</evidence>
<evidence type="ECO:0000256" key="8">
    <source>
        <dbReference type="ARBA" id="ARBA00023002"/>
    </source>
</evidence>
<dbReference type="Proteomes" id="UP000234384">
    <property type="component" value="Unassembled WGS sequence"/>
</dbReference>
<dbReference type="InterPro" id="IPR023753">
    <property type="entry name" value="FAD/NAD-binding_dom"/>
</dbReference>
<feature type="binding site" evidence="14">
    <location>
        <begin position="149"/>
        <end position="151"/>
    </location>
    <ligand>
        <name>FAD</name>
        <dbReference type="ChEBI" id="CHEBI:57692"/>
    </ligand>
</feature>
<keyword evidence="7 14" id="KW-0274">FAD</keyword>
<dbReference type="SUPFAM" id="SSF51905">
    <property type="entry name" value="FAD/NAD(P)-binding domain"/>
    <property type="match status" value="1"/>
</dbReference>
<evidence type="ECO:0000256" key="6">
    <source>
        <dbReference type="ARBA" id="ARBA00022630"/>
    </source>
</evidence>
<gene>
    <name evidence="19" type="primary">lpdA</name>
    <name evidence="19" type="ORF">CYJ57_03560</name>
</gene>
<dbReference type="GO" id="GO:0005737">
    <property type="term" value="C:cytoplasm"/>
    <property type="evidence" value="ECO:0007669"/>
    <property type="project" value="UniProtKB-SubCell"/>
</dbReference>
<dbReference type="Pfam" id="PF02852">
    <property type="entry name" value="Pyr_redox_dim"/>
    <property type="match status" value="1"/>
</dbReference>
<feature type="domain" description="FAD/NAD(P)-binding" evidence="18">
    <location>
        <begin position="11"/>
        <end position="331"/>
    </location>
</feature>
<evidence type="ECO:0000313" key="19">
    <source>
        <dbReference type="EMBL" id="PKY89611.1"/>
    </source>
</evidence>
<evidence type="ECO:0000256" key="13">
    <source>
        <dbReference type="PIRSR" id="PIRSR000350-2"/>
    </source>
</evidence>
<evidence type="ECO:0000256" key="4">
    <source>
        <dbReference type="ARBA" id="ARBA00016961"/>
    </source>
</evidence>
<dbReference type="FunFam" id="3.50.50.60:FF:000037">
    <property type="entry name" value="Dihydrolipoyl dehydrogenase"/>
    <property type="match status" value="1"/>
</dbReference>
<evidence type="ECO:0000256" key="10">
    <source>
        <dbReference type="ARBA" id="ARBA00023157"/>
    </source>
</evidence>
<reference evidence="19 20" key="1">
    <citation type="submission" date="2017-12" db="EMBL/GenBank/DDBJ databases">
        <title>Phylogenetic diversity of female urinary microbiome.</title>
        <authorList>
            <person name="Thomas-White K."/>
            <person name="Wolfe A.J."/>
        </authorList>
    </citation>
    <scope>NUCLEOTIDE SEQUENCE [LARGE SCALE GENOMIC DNA]</scope>
    <source>
        <strain evidence="19 20">UMB0898</strain>
    </source>
</reference>
<dbReference type="AlphaFoldDB" id="A0A2I1K1V3"/>
<evidence type="ECO:0000256" key="12">
    <source>
        <dbReference type="ARBA" id="ARBA00049187"/>
    </source>
</evidence>
<dbReference type="InterPro" id="IPR016156">
    <property type="entry name" value="FAD/NAD-linked_Rdtase_dimer_sf"/>
</dbReference>
<comment type="caution">
    <text evidence="19">The sequence shown here is derived from an EMBL/GenBank/DDBJ whole genome shotgun (WGS) entry which is preliminary data.</text>
</comment>
<dbReference type="InterPro" id="IPR001100">
    <property type="entry name" value="Pyr_nuc-diS_OxRdtase"/>
</dbReference>
<dbReference type="InterPro" id="IPR012999">
    <property type="entry name" value="Pyr_OxRdtase_I_AS"/>
</dbReference>
<evidence type="ECO:0000256" key="15">
    <source>
        <dbReference type="PIRSR" id="PIRSR000350-4"/>
    </source>
</evidence>
<dbReference type="GO" id="GO:0004148">
    <property type="term" value="F:dihydrolipoyl dehydrogenase (NADH) activity"/>
    <property type="evidence" value="ECO:0007669"/>
    <property type="project" value="UniProtKB-EC"/>
</dbReference>
<dbReference type="InterPro" id="IPR036188">
    <property type="entry name" value="FAD/NAD-bd_sf"/>
</dbReference>
<comment type="subcellular location">
    <subcellularLocation>
        <location evidence="1">Cytoplasm</location>
    </subcellularLocation>
</comment>
<dbReference type="GO" id="GO:0006103">
    <property type="term" value="P:2-oxoglutarate metabolic process"/>
    <property type="evidence" value="ECO:0007669"/>
    <property type="project" value="TreeGrafter"/>
</dbReference>
<dbReference type="PRINTS" id="PR00368">
    <property type="entry name" value="FADPNR"/>
</dbReference>
<evidence type="ECO:0000256" key="9">
    <source>
        <dbReference type="ARBA" id="ARBA00023027"/>
    </source>
</evidence>
<keyword evidence="14" id="KW-0547">Nucleotide-binding</keyword>
<evidence type="ECO:0000256" key="5">
    <source>
        <dbReference type="ARBA" id="ARBA00022490"/>
    </source>
</evidence>
<proteinExistence type="inferred from homology"/>
<evidence type="ECO:0000256" key="3">
    <source>
        <dbReference type="ARBA" id="ARBA00012608"/>
    </source>
</evidence>
<protein>
    <recommendedName>
        <fullName evidence="4 16">Dihydrolipoyl dehydrogenase</fullName>
        <ecNumber evidence="3 16">1.8.1.4</ecNumber>
    </recommendedName>
</protein>
<evidence type="ECO:0000259" key="17">
    <source>
        <dbReference type="Pfam" id="PF02852"/>
    </source>
</evidence>
<keyword evidence="5" id="KW-0963">Cytoplasm</keyword>
<dbReference type="GO" id="GO:0050660">
    <property type="term" value="F:flavin adenine dinucleotide binding"/>
    <property type="evidence" value="ECO:0007669"/>
    <property type="project" value="InterPro"/>
</dbReference>
<feature type="binding site" evidence="14">
    <location>
        <position position="56"/>
    </location>
    <ligand>
        <name>FAD</name>
        <dbReference type="ChEBI" id="CHEBI:57692"/>
    </ligand>
</feature>
<dbReference type="PANTHER" id="PTHR22912:SF160">
    <property type="entry name" value="DIHYDROLIPOYL DEHYDROGENASE"/>
    <property type="match status" value="1"/>
</dbReference>
<dbReference type="Gene3D" id="3.50.50.60">
    <property type="entry name" value="FAD/NAD(P)-binding domain"/>
    <property type="match status" value="2"/>
</dbReference>
<accession>A0A2I1K1V3</accession>
<dbReference type="InterPro" id="IPR004099">
    <property type="entry name" value="Pyr_nucl-diS_OxRdtase_dimer"/>
</dbReference>
<dbReference type="PIRSF" id="PIRSF000350">
    <property type="entry name" value="Mercury_reductase_MerA"/>
    <property type="match status" value="1"/>
</dbReference>
<evidence type="ECO:0000256" key="7">
    <source>
        <dbReference type="ARBA" id="ARBA00022827"/>
    </source>
</evidence>
<dbReference type="Pfam" id="PF07992">
    <property type="entry name" value="Pyr_redox_2"/>
    <property type="match status" value="1"/>
</dbReference>
<comment type="miscellaneous">
    <text evidence="16">The active site is a redox-active disulfide bond.</text>
</comment>
<dbReference type="SUPFAM" id="SSF55424">
    <property type="entry name" value="FAD/NAD-linked reductases, dimerisation (C-terminal) domain"/>
    <property type="match status" value="1"/>
</dbReference>
<organism evidence="19 20">
    <name type="scientific">Falseniella ignava</name>
    <dbReference type="NCBI Taxonomy" id="137730"/>
    <lineage>
        <taxon>Bacteria</taxon>
        <taxon>Bacillati</taxon>
        <taxon>Bacillota</taxon>
        <taxon>Bacilli</taxon>
        <taxon>Lactobacillales</taxon>
        <taxon>Aerococcaceae</taxon>
        <taxon>Falseniella</taxon>
    </lineage>
</organism>
<dbReference type="Gene3D" id="3.30.390.30">
    <property type="match status" value="1"/>
</dbReference>
<dbReference type="InterPro" id="IPR006258">
    <property type="entry name" value="Lipoamide_DH"/>
</dbReference>
<evidence type="ECO:0000256" key="16">
    <source>
        <dbReference type="RuleBase" id="RU003692"/>
    </source>
</evidence>
<dbReference type="EC" id="1.8.1.4" evidence="3 16"/>
<feature type="binding site" evidence="14">
    <location>
        <position position="316"/>
    </location>
    <ligand>
        <name>FAD</name>
        <dbReference type="ChEBI" id="CHEBI:57692"/>
    </ligand>
</feature>
<feature type="domain" description="Pyridine nucleotide-disulphide oxidoreductase dimerisation" evidence="17">
    <location>
        <begin position="350"/>
        <end position="458"/>
    </location>
</feature>
<comment type="similarity">
    <text evidence="2 16">Belongs to the class-I pyridine nucleotide-disulfide oxidoreductase family.</text>
</comment>
<dbReference type="NCBIfam" id="TIGR01350">
    <property type="entry name" value="lipoamide_DH"/>
    <property type="match status" value="1"/>
</dbReference>
<feature type="disulfide bond" description="Redox-active" evidence="15">
    <location>
        <begin position="47"/>
        <end position="52"/>
    </location>
</feature>
<dbReference type="FunFam" id="3.30.390.30:FF:000001">
    <property type="entry name" value="Dihydrolipoyl dehydrogenase"/>
    <property type="match status" value="1"/>
</dbReference>
<keyword evidence="6 16" id="KW-0285">Flavoprotein</keyword>
<evidence type="ECO:0000256" key="11">
    <source>
        <dbReference type="ARBA" id="ARBA00023284"/>
    </source>
</evidence>
<keyword evidence="10" id="KW-1015">Disulfide bond</keyword>
<keyword evidence="11 16" id="KW-0676">Redox-active center</keyword>
<dbReference type="PANTHER" id="PTHR22912">
    <property type="entry name" value="DISULFIDE OXIDOREDUCTASE"/>
    <property type="match status" value="1"/>
</dbReference>
<name>A0A2I1K1V3_9LACT</name>
<dbReference type="PRINTS" id="PR00411">
    <property type="entry name" value="PNDRDTASEI"/>
</dbReference>
<comment type="catalytic activity">
    <reaction evidence="12 16">
        <text>N(6)-[(R)-dihydrolipoyl]-L-lysyl-[protein] + NAD(+) = N(6)-[(R)-lipoyl]-L-lysyl-[protein] + NADH + H(+)</text>
        <dbReference type="Rhea" id="RHEA:15045"/>
        <dbReference type="Rhea" id="RHEA-COMP:10474"/>
        <dbReference type="Rhea" id="RHEA-COMP:10475"/>
        <dbReference type="ChEBI" id="CHEBI:15378"/>
        <dbReference type="ChEBI" id="CHEBI:57540"/>
        <dbReference type="ChEBI" id="CHEBI:57945"/>
        <dbReference type="ChEBI" id="CHEBI:83099"/>
        <dbReference type="ChEBI" id="CHEBI:83100"/>
        <dbReference type="EC" id="1.8.1.4"/>
    </reaction>
</comment>
<feature type="binding site" evidence="14">
    <location>
        <position position="275"/>
    </location>
    <ligand>
        <name>NAD(+)</name>
        <dbReference type="ChEBI" id="CHEBI:57540"/>
    </ligand>
</feature>
<dbReference type="PROSITE" id="PS00076">
    <property type="entry name" value="PYRIDINE_REDOX_1"/>
    <property type="match status" value="1"/>
</dbReference>
<dbReference type="InterPro" id="IPR050151">
    <property type="entry name" value="Class-I_Pyr_Nuc-Dis_Oxidored"/>
</dbReference>
<evidence type="ECO:0000256" key="2">
    <source>
        <dbReference type="ARBA" id="ARBA00007532"/>
    </source>
</evidence>
<feature type="binding site" evidence="14">
    <location>
        <begin position="185"/>
        <end position="192"/>
    </location>
    <ligand>
        <name>NAD(+)</name>
        <dbReference type="ChEBI" id="CHEBI:57540"/>
    </ligand>
</feature>
<dbReference type="OrthoDB" id="9800167at2"/>
<keyword evidence="9 14" id="KW-0520">NAD</keyword>
<evidence type="ECO:0000259" key="18">
    <source>
        <dbReference type="Pfam" id="PF07992"/>
    </source>
</evidence>
<dbReference type="EMBL" id="PKHE01000006">
    <property type="protein sequence ID" value="PKY89611.1"/>
    <property type="molecule type" value="Genomic_DNA"/>
</dbReference>